<reference evidence="2 3" key="1">
    <citation type="submission" date="2014-09" db="EMBL/GenBank/DDBJ databases">
        <authorList>
            <person name="Martin A.A."/>
        </authorList>
    </citation>
    <scope>NUCLEOTIDE SEQUENCE</scope>
    <source>
        <strain evidence="3">ED321</strain>
        <strain evidence="2">ED321 Heterogonic</strain>
    </source>
</reference>
<dbReference type="WBParaSite" id="SRAE_X000037500.1">
    <property type="protein sequence ID" value="SRAE_X000037500.1"/>
    <property type="gene ID" value="WBGene00265934"/>
</dbReference>
<evidence type="ECO:0000313" key="2">
    <source>
        <dbReference type="EMBL" id="CEF71048.1"/>
    </source>
</evidence>
<reference evidence="4" key="2">
    <citation type="submission" date="2020-12" db="UniProtKB">
        <authorList>
            <consortium name="WormBaseParasite"/>
        </authorList>
    </citation>
    <scope>IDENTIFICATION</scope>
</reference>
<feature type="region of interest" description="Disordered" evidence="1">
    <location>
        <begin position="311"/>
        <end position="413"/>
    </location>
</feature>
<feature type="compositionally biased region" description="Basic and acidic residues" evidence="1">
    <location>
        <begin position="1"/>
        <end position="45"/>
    </location>
</feature>
<feature type="compositionally biased region" description="Polar residues" evidence="1">
    <location>
        <begin position="322"/>
        <end position="342"/>
    </location>
</feature>
<dbReference type="Proteomes" id="UP000035682">
    <property type="component" value="Unplaced"/>
</dbReference>
<protein>
    <submittedName>
        <fullName evidence="2 4">Uncharacterized protein</fullName>
    </submittedName>
</protein>
<sequence>MESNDLEKKSDIGKEVPKKDGENNKNIVKEKGDMSKIEKDMKQDGENITANVTYSQENISNDTSRKNYNPSKSVSSYFSEDENCGEKIENCKEKVRRYAHCKLHDDELNGKAMTKKEIQDKLNRKELKSAFHAIVDEARKKFLEEPETSTTPLMASASNEKEKTKSDVILSKSSPDIKLTDGKKENNTDAVSSKVTSDGKGESKNDMVLLKSPIHDSNIDVASSKVTSDGKGELKNDTVLSKLPIHGSTTDAVSPKVTCDGKVESKNDTILPKSPIHGSTSDVVSSKITSNGKGEFKNDTVLSKSSVNDIISNGKGELKNDTVLSKSPIHGSTSDAVSSKVTSDGKGKTDVASSTPTTHVNSFDKKMDMDEKISQMTSEMENLNERHDEEGFSIPHQSDNLSSDSTSQEGEEN</sequence>
<dbReference type="RefSeq" id="XP_024510244.1">
    <property type="nucleotide sequence ID" value="XM_024644713.1"/>
</dbReference>
<name>A0A090N0P5_STRRB</name>
<feature type="compositionally biased region" description="Polar residues" evidence="1">
    <location>
        <begin position="46"/>
        <end position="78"/>
    </location>
</feature>
<feature type="compositionally biased region" description="Polar residues" evidence="1">
    <location>
        <begin position="277"/>
        <end position="292"/>
    </location>
</feature>
<dbReference type="WormBase" id="SRAE_X000037500">
    <property type="protein sequence ID" value="SRP00817"/>
    <property type="gene ID" value="WBGene00265934"/>
</dbReference>
<proteinExistence type="predicted"/>
<gene>
    <name evidence="2 4 5" type="ORF">SRAE_X000037500</name>
</gene>
<feature type="region of interest" description="Disordered" evidence="1">
    <location>
        <begin position="245"/>
        <end position="299"/>
    </location>
</feature>
<evidence type="ECO:0000313" key="4">
    <source>
        <dbReference type="WBParaSite" id="SRAE_X000037500.1"/>
    </source>
</evidence>
<evidence type="ECO:0000313" key="5">
    <source>
        <dbReference type="WormBase" id="SRAE_X000037500"/>
    </source>
</evidence>
<feature type="region of interest" description="Disordered" evidence="1">
    <location>
        <begin position="1"/>
        <end position="84"/>
    </location>
</feature>
<dbReference type="AlphaFoldDB" id="A0A090N0P5"/>
<feature type="compositionally biased region" description="Polar residues" evidence="1">
    <location>
        <begin position="148"/>
        <end position="158"/>
    </location>
</feature>
<organism evidence="2">
    <name type="scientific">Strongyloides ratti</name>
    <name type="common">Parasitic roundworm</name>
    <dbReference type="NCBI Taxonomy" id="34506"/>
    <lineage>
        <taxon>Eukaryota</taxon>
        <taxon>Metazoa</taxon>
        <taxon>Ecdysozoa</taxon>
        <taxon>Nematoda</taxon>
        <taxon>Chromadorea</taxon>
        <taxon>Rhabditida</taxon>
        <taxon>Tylenchina</taxon>
        <taxon>Panagrolaimomorpha</taxon>
        <taxon>Strongyloidoidea</taxon>
        <taxon>Strongyloididae</taxon>
        <taxon>Strongyloides</taxon>
    </lineage>
</organism>
<feature type="compositionally biased region" description="Polar residues" evidence="1">
    <location>
        <begin position="395"/>
        <end position="413"/>
    </location>
</feature>
<dbReference type="CTD" id="36383428"/>
<accession>A0A090N0P5</accession>
<feature type="compositionally biased region" description="Basic and acidic residues" evidence="1">
    <location>
        <begin position="362"/>
        <end position="373"/>
    </location>
</feature>
<dbReference type="GeneID" id="36383428"/>
<evidence type="ECO:0000256" key="1">
    <source>
        <dbReference type="SAM" id="MobiDB-lite"/>
    </source>
</evidence>
<feature type="compositionally biased region" description="Basic and acidic residues" evidence="1">
    <location>
        <begin position="178"/>
        <end position="187"/>
    </location>
</feature>
<keyword evidence="3" id="KW-1185">Reference proteome</keyword>
<dbReference type="EMBL" id="LN609530">
    <property type="protein sequence ID" value="CEF71048.1"/>
    <property type="molecule type" value="Genomic_DNA"/>
</dbReference>
<evidence type="ECO:0000313" key="3">
    <source>
        <dbReference type="Proteomes" id="UP000035682"/>
    </source>
</evidence>
<feature type="region of interest" description="Disordered" evidence="1">
    <location>
        <begin position="143"/>
        <end position="205"/>
    </location>
</feature>
<feature type="compositionally biased region" description="Polar residues" evidence="1">
    <location>
        <begin position="351"/>
        <end position="361"/>
    </location>
</feature>